<keyword evidence="5" id="KW-0539">Nucleus</keyword>
<evidence type="ECO:0000256" key="6">
    <source>
        <dbReference type="SAM" id="MobiDB-lite"/>
    </source>
</evidence>
<dbReference type="Gene3D" id="2.20.25.240">
    <property type="match status" value="3"/>
</dbReference>
<keyword evidence="4" id="KW-0862">Zinc</keyword>
<feature type="region of interest" description="Disordered" evidence="6">
    <location>
        <begin position="262"/>
        <end position="296"/>
    </location>
</feature>
<name>A0A182MC08_9DIPT</name>
<proteinExistence type="predicted"/>
<dbReference type="Gene3D" id="3.30.710.10">
    <property type="entry name" value="Potassium Channel Kv1.1, Chain A"/>
    <property type="match status" value="1"/>
</dbReference>
<dbReference type="InterPro" id="IPR051095">
    <property type="entry name" value="Dros_DevTransReg"/>
</dbReference>
<evidence type="ECO:0000256" key="1">
    <source>
        <dbReference type="ARBA" id="ARBA00004123"/>
    </source>
</evidence>
<dbReference type="Pfam" id="PF04500">
    <property type="entry name" value="FLYWCH"/>
    <property type="match status" value="3"/>
</dbReference>
<dbReference type="InterPro" id="IPR007588">
    <property type="entry name" value="Znf_FLYWCH"/>
</dbReference>
<evidence type="ECO:0000256" key="2">
    <source>
        <dbReference type="ARBA" id="ARBA00022723"/>
    </source>
</evidence>
<feature type="region of interest" description="Disordered" evidence="6">
    <location>
        <begin position="349"/>
        <end position="373"/>
    </location>
</feature>
<keyword evidence="2" id="KW-0479">Metal-binding</keyword>
<comment type="subcellular location">
    <subcellularLocation>
        <location evidence="1">Nucleus</location>
    </subcellularLocation>
</comment>
<reference evidence="9" key="1">
    <citation type="submission" date="2013-09" db="EMBL/GenBank/DDBJ databases">
        <title>The Genome Sequence of Anopheles culicifacies species A.</title>
        <authorList>
            <consortium name="The Broad Institute Genomics Platform"/>
            <person name="Neafsey D.E."/>
            <person name="Besansky N."/>
            <person name="Howell P."/>
            <person name="Walton C."/>
            <person name="Young S.K."/>
            <person name="Zeng Q."/>
            <person name="Gargeya S."/>
            <person name="Fitzgerald M."/>
            <person name="Haas B."/>
            <person name="Abouelleil A."/>
            <person name="Allen A.W."/>
            <person name="Alvarado L."/>
            <person name="Arachchi H.M."/>
            <person name="Berlin A.M."/>
            <person name="Chapman S.B."/>
            <person name="Gainer-Dewar J."/>
            <person name="Goldberg J."/>
            <person name="Griggs A."/>
            <person name="Gujja S."/>
            <person name="Hansen M."/>
            <person name="Howarth C."/>
            <person name="Imamovic A."/>
            <person name="Ireland A."/>
            <person name="Larimer J."/>
            <person name="McCowan C."/>
            <person name="Murphy C."/>
            <person name="Pearson M."/>
            <person name="Poon T.W."/>
            <person name="Priest M."/>
            <person name="Roberts A."/>
            <person name="Saif S."/>
            <person name="Shea T."/>
            <person name="Sisk P."/>
            <person name="Sykes S."/>
            <person name="Wortman J."/>
            <person name="Nusbaum C."/>
            <person name="Birren B."/>
        </authorList>
    </citation>
    <scope>NUCLEOTIDE SEQUENCE [LARGE SCALE GENOMIC DNA]</scope>
    <source>
        <strain evidence="9">A-37</strain>
    </source>
</reference>
<dbReference type="STRING" id="139723.A0A182MC08"/>
<feature type="compositionally biased region" description="Polar residues" evidence="6">
    <location>
        <begin position="286"/>
        <end position="296"/>
    </location>
</feature>
<dbReference type="PANTHER" id="PTHR23110:SF92">
    <property type="entry name" value="MODIFIER OF MDG4"/>
    <property type="match status" value="1"/>
</dbReference>
<dbReference type="GO" id="GO:0005634">
    <property type="term" value="C:nucleus"/>
    <property type="evidence" value="ECO:0007669"/>
    <property type="project" value="UniProtKB-SubCell"/>
</dbReference>
<dbReference type="CDD" id="cd18315">
    <property type="entry name" value="BTB_POZ_BAB-like"/>
    <property type="match status" value="1"/>
</dbReference>
<dbReference type="PANTHER" id="PTHR23110">
    <property type="entry name" value="BTB DOMAIN TRANSCRIPTION FACTOR"/>
    <property type="match status" value="1"/>
</dbReference>
<feature type="domain" description="BTB" evidence="7">
    <location>
        <begin position="95"/>
        <end position="161"/>
    </location>
</feature>
<evidence type="ECO:0000313" key="8">
    <source>
        <dbReference type="EnsemblMetazoa" id="ACUA014563-PA"/>
    </source>
</evidence>
<dbReference type="AlphaFoldDB" id="A0A182MC08"/>
<dbReference type="EnsemblMetazoa" id="ACUA014563-RA">
    <property type="protein sequence ID" value="ACUA014563-PA"/>
    <property type="gene ID" value="ACUA014563"/>
</dbReference>
<feature type="region of interest" description="Disordered" evidence="6">
    <location>
        <begin position="393"/>
        <end position="438"/>
    </location>
</feature>
<dbReference type="Pfam" id="PF00651">
    <property type="entry name" value="BTB"/>
    <property type="match status" value="1"/>
</dbReference>
<protein>
    <recommendedName>
        <fullName evidence="7">BTB domain-containing protein</fullName>
    </recommendedName>
</protein>
<evidence type="ECO:0000313" key="9">
    <source>
        <dbReference type="Proteomes" id="UP000075883"/>
    </source>
</evidence>
<keyword evidence="3" id="KW-0863">Zinc-finger</keyword>
<dbReference type="PROSITE" id="PS50097">
    <property type="entry name" value="BTB"/>
    <property type="match status" value="1"/>
</dbReference>
<evidence type="ECO:0000259" key="7">
    <source>
        <dbReference type="PROSITE" id="PS50097"/>
    </source>
</evidence>
<evidence type="ECO:0000256" key="4">
    <source>
        <dbReference type="ARBA" id="ARBA00022833"/>
    </source>
</evidence>
<feature type="compositionally biased region" description="Polar residues" evidence="6">
    <location>
        <begin position="410"/>
        <end position="431"/>
    </location>
</feature>
<dbReference type="Proteomes" id="UP000075883">
    <property type="component" value="Unassembled WGS sequence"/>
</dbReference>
<sequence length="981" mass="109708">MPGYRQLCSCQLVAVIDCPSCEVPLTVKQADAITIIREETVLGAGRRRSARLCLKRETVASSKMADDEQFSLCWNNFNSNLSAGFHESLQRGDLVDVTLAAEGQLVQAHRLVLSVCSPYFRKMFNQMPKNQHAFVFLKDVTHAALQDLIQFMYCGEVNVKQDALPAFISTAEALQIKGLTETGDSAPPQQSPTKEEASVVPATTASIATTVPVASQRAKGQRNRVQSYKIESEESGDDKIVHIQASTSHHVAAQQLQAQTNVSSQKRTLVQRSSSSHVTKRPKISISASSDGMDTSDNIPSQTQTVQTVQIVKQIPAQVIEPEYIELPMESINPKAEPEYTDETAEIETVDAETEQEHKLSEHDQGDADDEGHYVEDETYGDMAMGKYEESYLTEGEDGAKPGASGFVDSYTSDGGTGTEQSAQDQGSLRSTGADACNSGTQADILKTIKKEEDSIEADELLDNSQLPPLSSFSANETSTTAKMNWSEGKATPKSYTIIATRNSTRLAGRKDATVLSQEKCLLEDGSTVNKFHELKKSNGSPAHRSRCVTCFNRNILESERMPKPKTKWVTTFCGHSSSSARHHHTHGLDVARTTYVLPQNGNMRPIANVNRNYLAPSTTVVSSNESSKSLLGPTATVSSVSHRSKVSSTDVEQASIIVKFIRSQKKCAQLVYDGYIYNRKTFHQNGRTTWRCTELLKYHCKASCVTKLNRLISTRSEHNHADHTLKISDKTLYDYPEDLEEYMNIHTRDPIDIEKHKLDVIDTGAEYKVVIRGHNTEADDNYLFGLDIKRPTTANGKHLFLSSRKGGLQLVHDNFLYRSNLRRQGRNGDVIYWECIYNRGQKCRGRLKTIGNSIYVTNGEGTRKWNSSSTHSRLSLRKPFTHERDHDTAKKMLFVRSSWGRKHLIYDGYTYATNKRIEATNTTYWRCTLFHRRNVKIPCEARCTVRDGKIVKMFDSHNHPPEVTKLNGKELETEYCIRDP</sequence>
<dbReference type="VEuPathDB" id="VectorBase:ACUA014563"/>
<feature type="region of interest" description="Disordered" evidence="6">
    <location>
        <begin position="181"/>
        <end position="237"/>
    </location>
</feature>
<dbReference type="FunFam" id="3.30.710.10:FF:000036">
    <property type="entry name" value="Mod(Mdg4), isoform H"/>
    <property type="match status" value="1"/>
</dbReference>
<dbReference type="InterPro" id="IPR000210">
    <property type="entry name" value="BTB/POZ_dom"/>
</dbReference>
<dbReference type="GO" id="GO:0008270">
    <property type="term" value="F:zinc ion binding"/>
    <property type="evidence" value="ECO:0007669"/>
    <property type="project" value="UniProtKB-KW"/>
</dbReference>
<feature type="compositionally biased region" description="Basic and acidic residues" evidence="6">
    <location>
        <begin position="355"/>
        <end position="373"/>
    </location>
</feature>
<dbReference type="SUPFAM" id="SSF54695">
    <property type="entry name" value="POZ domain"/>
    <property type="match status" value="1"/>
</dbReference>
<evidence type="ECO:0000256" key="5">
    <source>
        <dbReference type="ARBA" id="ARBA00023242"/>
    </source>
</evidence>
<dbReference type="GO" id="GO:0006357">
    <property type="term" value="P:regulation of transcription by RNA polymerase II"/>
    <property type="evidence" value="ECO:0007669"/>
    <property type="project" value="TreeGrafter"/>
</dbReference>
<organism evidence="8 9">
    <name type="scientific">Anopheles culicifacies</name>
    <dbReference type="NCBI Taxonomy" id="139723"/>
    <lineage>
        <taxon>Eukaryota</taxon>
        <taxon>Metazoa</taxon>
        <taxon>Ecdysozoa</taxon>
        <taxon>Arthropoda</taxon>
        <taxon>Hexapoda</taxon>
        <taxon>Insecta</taxon>
        <taxon>Pterygota</taxon>
        <taxon>Neoptera</taxon>
        <taxon>Endopterygota</taxon>
        <taxon>Diptera</taxon>
        <taxon>Nematocera</taxon>
        <taxon>Culicoidea</taxon>
        <taxon>Culicidae</taxon>
        <taxon>Anophelinae</taxon>
        <taxon>Anopheles</taxon>
        <taxon>culicifacies species complex</taxon>
    </lineage>
</organism>
<dbReference type="EMBL" id="AXCM01000812">
    <property type="status" value="NOT_ANNOTATED_CDS"/>
    <property type="molecule type" value="Genomic_DNA"/>
</dbReference>
<accession>A0A182MC08</accession>
<feature type="compositionally biased region" description="Polar residues" evidence="6">
    <location>
        <begin position="201"/>
        <end position="213"/>
    </location>
</feature>
<evidence type="ECO:0000256" key="3">
    <source>
        <dbReference type="ARBA" id="ARBA00022771"/>
    </source>
</evidence>
<dbReference type="SMART" id="SM00225">
    <property type="entry name" value="BTB"/>
    <property type="match status" value="1"/>
</dbReference>
<feature type="compositionally biased region" description="Polar residues" evidence="6">
    <location>
        <begin position="262"/>
        <end position="277"/>
    </location>
</feature>
<keyword evidence="9" id="KW-1185">Reference proteome</keyword>
<dbReference type="InterPro" id="IPR011333">
    <property type="entry name" value="SKP1/BTB/POZ_sf"/>
</dbReference>
<reference evidence="8" key="2">
    <citation type="submission" date="2020-05" db="UniProtKB">
        <authorList>
            <consortium name="EnsemblMetazoa"/>
        </authorList>
    </citation>
    <scope>IDENTIFICATION</scope>
    <source>
        <strain evidence="8">A-37</strain>
    </source>
</reference>